<dbReference type="Pfam" id="PF03646">
    <property type="entry name" value="FlaG"/>
    <property type="match status" value="1"/>
</dbReference>
<feature type="region of interest" description="Disordered" evidence="1">
    <location>
        <begin position="23"/>
        <end position="44"/>
    </location>
</feature>
<dbReference type="PANTHER" id="PTHR37166:SF1">
    <property type="entry name" value="PROTEIN FLAG"/>
    <property type="match status" value="1"/>
</dbReference>
<evidence type="ECO:0000313" key="3">
    <source>
        <dbReference type="Proteomes" id="UP000006327"/>
    </source>
</evidence>
<dbReference type="AlphaFoldDB" id="K6XJM5"/>
<sequence>MEINASQVGQNFALQKVDVAPESIRGNRTTENISEAGQQQAKDLSVSAEIEEQESIDVSAEQIENAVSQLSEFVKNNSRQLNFSVDEGSNKQVVKVTDSESGKIIRQIPTEEVLKLSERLQDLQTEVGTAVGLLFNKQV</sequence>
<accession>K6XJM5</accession>
<keyword evidence="2" id="KW-0282">Flagellum</keyword>
<reference evidence="2 3" key="1">
    <citation type="journal article" date="2017" name="Antonie Van Leeuwenhoek">
        <title>Rhizobium rhizosphaerae sp. nov., a novel species isolated from rice rhizosphere.</title>
        <authorList>
            <person name="Zhao J.J."/>
            <person name="Zhang J."/>
            <person name="Zhang R.J."/>
            <person name="Zhang C.W."/>
            <person name="Yin H.Q."/>
            <person name="Zhang X.X."/>
        </authorList>
    </citation>
    <scope>NUCLEOTIDE SEQUENCE [LARGE SCALE GENOMIC DNA]</scope>
    <source>
        <strain evidence="2 3">BSs20135</strain>
    </source>
</reference>
<dbReference type="eggNOG" id="COG1334">
    <property type="taxonomic scope" value="Bacteria"/>
</dbReference>
<protein>
    <submittedName>
        <fullName evidence="2">Flagellar protein FlaG</fullName>
    </submittedName>
</protein>
<gene>
    <name evidence="2" type="primary">flaG</name>
    <name evidence="2" type="ORF">GARC_3891</name>
</gene>
<dbReference type="OrthoDB" id="5741693at2"/>
<comment type="caution">
    <text evidence="2">The sequence shown here is derived from an EMBL/GenBank/DDBJ whole genome shotgun (WGS) entry which is preliminary data.</text>
</comment>
<dbReference type="InterPro" id="IPR005186">
    <property type="entry name" value="FlaG"/>
</dbReference>
<feature type="compositionally biased region" description="Polar residues" evidence="1">
    <location>
        <begin position="26"/>
        <end position="42"/>
    </location>
</feature>
<dbReference type="SUPFAM" id="SSF160214">
    <property type="entry name" value="FlaG-like"/>
    <property type="match status" value="1"/>
</dbReference>
<dbReference type="Gene3D" id="3.30.160.170">
    <property type="entry name" value="FlaG-like"/>
    <property type="match status" value="1"/>
</dbReference>
<evidence type="ECO:0000313" key="2">
    <source>
        <dbReference type="EMBL" id="GAC20844.1"/>
    </source>
</evidence>
<keyword evidence="2" id="KW-0969">Cilium</keyword>
<dbReference type="PANTHER" id="PTHR37166">
    <property type="entry name" value="PROTEIN FLAG"/>
    <property type="match status" value="1"/>
</dbReference>
<name>K6XJM5_9ALTE</name>
<dbReference type="EMBL" id="BAEO01000056">
    <property type="protein sequence ID" value="GAC20844.1"/>
    <property type="molecule type" value="Genomic_DNA"/>
</dbReference>
<keyword evidence="2" id="KW-0966">Cell projection</keyword>
<dbReference type="InterPro" id="IPR035924">
    <property type="entry name" value="FlaG-like_sf"/>
</dbReference>
<proteinExistence type="predicted"/>
<organism evidence="2 3">
    <name type="scientific">Paraglaciecola arctica BSs20135</name>
    <dbReference type="NCBI Taxonomy" id="493475"/>
    <lineage>
        <taxon>Bacteria</taxon>
        <taxon>Pseudomonadati</taxon>
        <taxon>Pseudomonadota</taxon>
        <taxon>Gammaproteobacteria</taxon>
        <taxon>Alteromonadales</taxon>
        <taxon>Alteromonadaceae</taxon>
        <taxon>Paraglaciecola</taxon>
    </lineage>
</organism>
<keyword evidence="3" id="KW-1185">Reference proteome</keyword>
<evidence type="ECO:0000256" key="1">
    <source>
        <dbReference type="SAM" id="MobiDB-lite"/>
    </source>
</evidence>
<dbReference type="STRING" id="493475.GARC_3891"/>
<dbReference type="Proteomes" id="UP000006327">
    <property type="component" value="Unassembled WGS sequence"/>
</dbReference>
<dbReference type="RefSeq" id="WP_007623180.1">
    <property type="nucleotide sequence ID" value="NZ_BAEO01000056.1"/>
</dbReference>